<keyword evidence="4" id="KW-1185">Reference proteome</keyword>
<evidence type="ECO:0000313" key="3">
    <source>
        <dbReference type="EMBL" id="CAA0820267.1"/>
    </source>
</evidence>
<evidence type="ECO:0000313" key="4">
    <source>
        <dbReference type="Proteomes" id="UP001153555"/>
    </source>
</evidence>
<reference evidence="3" key="1">
    <citation type="submission" date="2019-12" db="EMBL/GenBank/DDBJ databases">
        <authorList>
            <person name="Scholes J."/>
        </authorList>
    </citation>
    <scope>NUCLEOTIDE SEQUENCE</scope>
</reference>
<dbReference type="GO" id="GO:0009451">
    <property type="term" value="P:RNA modification"/>
    <property type="evidence" value="ECO:0007669"/>
    <property type="project" value="InterPro"/>
</dbReference>
<protein>
    <submittedName>
        <fullName evidence="3">Pentatricopeptide repeat-containing protein</fullName>
    </submittedName>
</protein>
<sequence length="571" mass="64134">MIAQLPPAKMQIPAPIRAPKFLSRRRLFEQKLADLSNCTDLKQLKQMHALIYKHNLHENLLVAPKLISSLSLCGQMALAVKVFDQIPNPNSYQFNFLIKAYIKNSEPDRALEVFCRMRLSGIPPDNHTYQFLLKACSDLKSVGMIHALVEKCSLNMAPFVPNSMIDAYSKCGPEGIQAAKKVFDVMGERDVVSYNSIITGLDGDMAKAFELFQKIPSRNVVSWSTIIFGFVKTGDLEMAKVLFDGMPVKNAVTWTIMISGYAEKGLGKEAIGLYHQMERENFRPDDGACISILSASAESGLLGLGKKVHRSIMKNRPKCGTVVSNALVDMYCKCGSLDQAWRIFNQIEKKDLISWNAMIHGLAIHGHGPKALQLFNEMRIQGLKPDNVTFVGVLSACSRSGLIETGISYFYSMESEYRICPRIEHYGCLIDLLGRGGRLDEAFRVLHEMPFEPNVVIWGSILAACRMHNEARLSEEVLGLLVKFEPQINYENYNLVLSSVFASVGDWSSVANVRVMMRQRVSGVSSIELDNRFHRFKAMDRSHRISDRIYGTVDWLNEHIRKIGCVPDLVV</sequence>
<accession>A0A9N7R9L9</accession>
<dbReference type="Gene3D" id="1.25.40.10">
    <property type="entry name" value="Tetratricopeptide repeat domain"/>
    <property type="match status" value="4"/>
</dbReference>
<name>A0A9N7R9L9_STRHE</name>
<dbReference type="OrthoDB" id="185373at2759"/>
<comment type="caution">
    <text evidence="3">The sequence shown here is derived from an EMBL/GenBank/DDBJ whole genome shotgun (WGS) entry which is preliminary data.</text>
</comment>
<evidence type="ECO:0000256" key="2">
    <source>
        <dbReference type="PROSITE-ProRule" id="PRU00708"/>
    </source>
</evidence>
<dbReference type="InterPro" id="IPR002885">
    <property type="entry name" value="PPR_rpt"/>
</dbReference>
<feature type="repeat" description="PPR" evidence="2">
    <location>
        <begin position="250"/>
        <end position="284"/>
    </location>
</feature>
<feature type="repeat" description="PPR" evidence="2">
    <location>
        <begin position="351"/>
        <end position="385"/>
    </location>
</feature>
<dbReference type="NCBIfam" id="TIGR00756">
    <property type="entry name" value="PPR"/>
    <property type="match status" value="6"/>
</dbReference>
<feature type="repeat" description="PPR" evidence="2">
    <location>
        <begin position="90"/>
        <end position="124"/>
    </location>
</feature>
<organism evidence="3 4">
    <name type="scientific">Striga hermonthica</name>
    <name type="common">Purple witchweed</name>
    <name type="synonym">Buchnera hermonthica</name>
    <dbReference type="NCBI Taxonomy" id="68872"/>
    <lineage>
        <taxon>Eukaryota</taxon>
        <taxon>Viridiplantae</taxon>
        <taxon>Streptophyta</taxon>
        <taxon>Embryophyta</taxon>
        <taxon>Tracheophyta</taxon>
        <taxon>Spermatophyta</taxon>
        <taxon>Magnoliopsida</taxon>
        <taxon>eudicotyledons</taxon>
        <taxon>Gunneridae</taxon>
        <taxon>Pentapetalae</taxon>
        <taxon>asterids</taxon>
        <taxon>lamiids</taxon>
        <taxon>Lamiales</taxon>
        <taxon>Orobanchaceae</taxon>
        <taxon>Buchnereae</taxon>
        <taxon>Striga</taxon>
    </lineage>
</organism>
<dbReference type="InterPro" id="IPR011990">
    <property type="entry name" value="TPR-like_helical_dom_sf"/>
</dbReference>
<evidence type="ECO:0000256" key="1">
    <source>
        <dbReference type="ARBA" id="ARBA00022737"/>
    </source>
</evidence>
<dbReference type="EMBL" id="CACSLK010020336">
    <property type="protein sequence ID" value="CAA0820267.1"/>
    <property type="molecule type" value="Genomic_DNA"/>
</dbReference>
<dbReference type="Proteomes" id="UP001153555">
    <property type="component" value="Unassembled WGS sequence"/>
</dbReference>
<dbReference type="AlphaFoldDB" id="A0A9N7R9L9"/>
<dbReference type="InterPro" id="IPR046960">
    <property type="entry name" value="PPR_At4g14850-like_plant"/>
</dbReference>
<dbReference type="PANTHER" id="PTHR47926">
    <property type="entry name" value="PENTATRICOPEPTIDE REPEAT-CONTAINING PROTEIN"/>
    <property type="match status" value="1"/>
</dbReference>
<dbReference type="GO" id="GO:0003723">
    <property type="term" value="F:RNA binding"/>
    <property type="evidence" value="ECO:0007669"/>
    <property type="project" value="InterPro"/>
</dbReference>
<dbReference type="PROSITE" id="PS51375">
    <property type="entry name" value="PPR"/>
    <property type="match status" value="4"/>
</dbReference>
<dbReference type="FunFam" id="1.25.40.10:FF:000184">
    <property type="entry name" value="Pentatricopeptide repeat-containing protein, chloroplastic"/>
    <property type="match status" value="1"/>
</dbReference>
<keyword evidence="1" id="KW-0677">Repeat</keyword>
<dbReference type="PANTHER" id="PTHR47926:SF413">
    <property type="entry name" value="REPEAT (TPR)-LIKE SUPERFAMILY PROTEIN, PUTATIVE-RELATED"/>
    <property type="match status" value="1"/>
</dbReference>
<gene>
    <name evidence="3" type="ORF">SHERM_01505</name>
</gene>
<dbReference type="Pfam" id="PF12854">
    <property type="entry name" value="PPR_1"/>
    <property type="match status" value="1"/>
</dbReference>
<feature type="repeat" description="PPR" evidence="2">
    <location>
        <begin position="320"/>
        <end position="350"/>
    </location>
</feature>
<dbReference type="Pfam" id="PF13041">
    <property type="entry name" value="PPR_2"/>
    <property type="match status" value="3"/>
</dbReference>
<dbReference type="Pfam" id="PF01535">
    <property type="entry name" value="PPR"/>
    <property type="match status" value="2"/>
</dbReference>
<proteinExistence type="predicted"/>